<sequence>MKFVISEEQRALAEAIDQVIESVGGTAVARAASEGDAAPARALWEQLAELGLLGLCIDEADGGMGGTPVDLIVAFERLGYHAAPGPYLESAALLPDLVDPALRESLADGSVIATAAIPGFVPYALDAQLCSQQFIVTEDSITPAGAGEGQESIDAARTLHELVPAGPAAALDPQAVALAIDRATLGSAAMLLGAGERLLEEAVAYAKLREQFGRVIGEYQGLKHQLANVRVALTFARPLLKGAALDLGTPAGERSVSAAKVAASDAAILAARTALQVHGAIGYTQEHDLSLWLTRVHALASAWGTGRYHRSRIAASILAPAAILSPAS</sequence>
<dbReference type="Pfam" id="PF02771">
    <property type="entry name" value="Acyl-CoA_dh_N"/>
    <property type="match status" value="1"/>
</dbReference>
<dbReference type="PANTHER" id="PTHR43884">
    <property type="entry name" value="ACYL-COA DEHYDROGENASE"/>
    <property type="match status" value="1"/>
</dbReference>
<dbReference type="SUPFAM" id="SSF56645">
    <property type="entry name" value="Acyl-CoA dehydrogenase NM domain-like"/>
    <property type="match status" value="1"/>
</dbReference>
<dbReference type="InterPro" id="IPR013786">
    <property type="entry name" value="AcylCoA_DH/ox_N"/>
</dbReference>
<gene>
    <name evidence="8" type="ORF">C1H84_10480</name>
</gene>
<dbReference type="Proteomes" id="UP000252167">
    <property type="component" value="Unassembled WGS sequence"/>
</dbReference>
<evidence type="ECO:0000256" key="4">
    <source>
        <dbReference type="ARBA" id="ARBA00022827"/>
    </source>
</evidence>
<dbReference type="GO" id="GO:0003995">
    <property type="term" value="F:acyl-CoA dehydrogenase activity"/>
    <property type="evidence" value="ECO:0007669"/>
    <property type="project" value="TreeGrafter"/>
</dbReference>
<dbReference type="InterPro" id="IPR037069">
    <property type="entry name" value="AcylCoA_DH/ox_N_sf"/>
</dbReference>
<feature type="domain" description="Acyl-CoA dehydrogenase/oxidase C-terminal" evidence="6">
    <location>
        <begin position="183"/>
        <end position="317"/>
    </location>
</feature>
<dbReference type="InterPro" id="IPR009100">
    <property type="entry name" value="AcylCoA_DH/oxidase_NM_dom_sf"/>
</dbReference>
<evidence type="ECO:0000256" key="5">
    <source>
        <dbReference type="ARBA" id="ARBA00023002"/>
    </source>
</evidence>
<organism evidence="8 9">
    <name type="scientific">Glutamicibacter soli</name>
    <dbReference type="NCBI Taxonomy" id="453836"/>
    <lineage>
        <taxon>Bacteria</taxon>
        <taxon>Bacillati</taxon>
        <taxon>Actinomycetota</taxon>
        <taxon>Actinomycetes</taxon>
        <taxon>Micrococcales</taxon>
        <taxon>Micrococcaceae</taxon>
        <taxon>Glutamicibacter</taxon>
    </lineage>
</organism>
<comment type="caution">
    <text evidence="8">The sequence shown here is derived from an EMBL/GenBank/DDBJ whole genome shotgun (WGS) entry which is preliminary data.</text>
</comment>
<evidence type="ECO:0000256" key="2">
    <source>
        <dbReference type="ARBA" id="ARBA00009347"/>
    </source>
</evidence>
<dbReference type="AlphaFoldDB" id="A0A365YGR5"/>
<dbReference type="InterPro" id="IPR009075">
    <property type="entry name" value="AcylCo_DH/oxidase_C"/>
</dbReference>
<evidence type="ECO:0000259" key="7">
    <source>
        <dbReference type="Pfam" id="PF02771"/>
    </source>
</evidence>
<feature type="domain" description="Acyl-CoA dehydrogenase/oxidase N-terminal" evidence="7">
    <location>
        <begin position="6"/>
        <end position="84"/>
    </location>
</feature>
<evidence type="ECO:0000313" key="8">
    <source>
        <dbReference type="EMBL" id="RBM01194.1"/>
    </source>
</evidence>
<dbReference type="Gene3D" id="1.20.140.10">
    <property type="entry name" value="Butyryl-CoA Dehydrogenase, subunit A, domain 3"/>
    <property type="match status" value="1"/>
</dbReference>
<evidence type="ECO:0000259" key="6">
    <source>
        <dbReference type="Pfam" id="PF00441"/>
    </source>
</evidence>
<evidence type="ECO:0000256" key="1">
    <source>
        <dbReference type="ARBA" id="ARBA00001974"/>
    </source>
</evidence>
<keyword evidence="4" id="KW-0274">FAD</keyword>
<name>A0A365YGR5_9MICC</name>
<dbReference type="Pfam" id="PF00441">
    <property type="entry name" value="Acyl-CoA_dh_1"/>
    <property type="match status" value="1"/>
</dbReference>
<dbReference type="RefSeq" id="WP_113607370.1">
    <property type="nucleotide sequence ID" value="NZ_POAF01000004.1"/>
</dbReference>
<keyword evidence="3" id="KW-0285">Flavoprotein</keyword>
<reference evidence="8 9" key="1">
    <citation type="submission" date="2018-01" db="EMBL/GenBank/DDBJ databases">
        <title>Glutamicibacter soli strain NHPC-3 Whole genome sequence and assembly.</title>
        <authorList>
            <person name="Choudhury P."/>
            <person name="Gupta D."/>
            <person name="Sengupta K."/>
            <person name="Jawed A."/>
            <person name="Sultana N."/>
            <person name="Saha P."/>
        </authorList>
    </citation>
    <scope>NUCLEOTIDE SEQUENCE [LARGE SCALE GENOMIC DNA]</scope>
    <source>
        <strain evidence="8 9">NHPC-3</strain>
    </source>
</reference>
<proteinExistence type="inferred from homology"/>
<keyword evidence="9" id="KW-1185">Reference proteome</keyword>
<dbReference type="SUPFAM" id="SSF47203">
    <property type="entry name" value="Acyl-CoA dehydrogenase C-terminal domain-like"/>
    <property type="match status" value="1"/>
</dbReference>
<protein>
    <submittedName>
        <fullName evidence="8">Acyl-CoA dehydrogenase</fullName>
    </submittedName>
</protein>
<evidence type="ECO:0000256" key="3">
    <source>
        <dbReference type="ARBA" id="ARBA00022630"/>
    </source>
</evidence>
<evidence type="ECO:0000313" key="9">
    <source>
        <dbReference type="Proteomes" id="UP000252167"/>
    </source>
</evidence>
<dbReference type="InterPro" id="IPR036250">
    <property type="entry name" value="AcylCo_DH-like_C"/>
</dbReference>
<dbReference type="Gene3D" id="1.10.540.10">
    <property type="entry name" value="Acyl-CoA dehydrogenase/oxidase, N-terminal domain"/>
    <property type="match status" value="1"/>
</dbReference>
<dbReference type="GO" id="GO:0050660">
    <property type="term" value="F:flavin adenine dinucleotide binding"/>
    <property type="evidence" value="ECO:0007669"/>
    <property type="project" value="InterPro"/>
</dbReference>
<dbReference type="EMBL" id="POAF01000004">
    <property type="protein sequence ID" value="RBM01194.1"/>
    <property type="molecule type" value="Genomic_DNA"/>
</dbReference>
<keyword evidence="5" id="KW-0560">Oxidoreductase</keyword>
<comment type="cofactor">
    <cofactor evidence="1">
        <name>FAD</name>
        <dbReference type="ChEBI" id="CHEBI:57692"/>
    </cofactor>
</comment>
<comment type="similarity">
    <text evidence="2">Belongs to the acyl-CoA dehydrogenase family.</text>
</comment>
<accession>A0A365YGR5</accession>
<dbReference type="PANTHER" id="PTHR43884:SF20">
    <property type="entry name" value="ACYL-COA DEHYDROGENASE FADE28"/>
    <property type="match status" value="1"/>
</dbReference>